<keyword evidence="4" id="KW-1185">Reference proteome</keyword>
<dbReference type="SMART" id="SM00494">
    <property type="entry name" value="ChtBD2"/>
    <property type="match status" value="1"/>
</dbReference>
<evidence type="ECO:0000259" key="2">
    <source>
        <dbReference type="PROSITE" id="PS50940"/>
    </source>
</evidence>
<accession>A0A6A4W053</accession>
<evidence type="ECO:0000256" key="1">
    <source>
        <dbReference type="SAM" id="MobiDB-lite"/>
    </source>
</evidence>
<dbReference type="PANTHER" id="PTHR22933">
    <property type="entry name" value="FI18007P1-RELATED"/>
    <property type="match status" value="1"/>
</dbReference>
<feature type="region of interest" description="Disordered" evidence="1">
    <location>
        <begin position="240"/>
        <end position="326"/>
    </location>
</feature>
<organism evidence="3 4">
    <name type="scientific">Amphibalanus amphitrite</name>
    <name type="common">Striped barnacle</name>
    <name type="synonym">Balanus amphitrite</name>
    <dbReference type="NCBI Taxonomy" id="1232801"/>
    <lineage>
        <taxon>Eukaryota</taxon>
        <taxon>Metazoa</taxon>
        <taxon>Ecdysozoa</taxon>
        <taxon>Arthropoda</taxon>
        <taxon>Crustacea</taxon>
        <taxon>Multicrustacea</taxon>
        <taxon>Cirripedia</taxon>
        <taxon>Thoracica</taxon>
        <taxon>Thoracicalcarea</taxon>
        <taxon>Balanomorpha</taxon>
        <taxon>Balanoidea</taxon>
        <taxon>Balanidae</taxon>
        <taxon>Amphibalaninae</taxon>
        <taxon>Amphibalanus</taxon>
    </lineage>
</organism>
<dbReference type="Gene3D" id="2.170.140.10">
    <property type="entry name" value="Chitin binding domain"/>
    <property type="match status" value="1"/>
</dbReference>
<evidence type="ECO:0000313" key="3">
    <source>
        <dbReference type="EMBL" id="KAF0299283.1"/>
    </source>
</evidence>
<dbReference type="Proteomes" id="UP000440578">
    <property type="component" value="Unassembled WGS sequence"/>
</dbReference>
<dbReference type="PANTHER" id="PTHR22933:SF42">
    <property type="entry name" value="FI18455P1-RELATED"/>
    <property type="match status" value="1"/>
</dbReference>
<sequence length="326" mass="37200">MFVTSRHSEYFDCEGAKSVFKPAPVCVRCAQHVLPPVVNSDTLYRDQVPTRYRPADKPQVDDPADYDVYFDPGQTYSGPAVVEPVVVDTKPKYQPKPFVPRERKQVQKLQPAGPLLYPVPEQSYAAESRYAPAEPVQDLSKVPGYPGKDYPVYAAVPDTKFTCESVPYRPGLYADVEAGCQAYHICEEDNRHGYTGADFLCTNGTIFNQYELTCDWWYNVDCASAAKQYDVNLDPYKNPYLPTPEEEAKKKAEQKYGPQPQYAPEPQYAPQRYAPEPQYAPQPQRYAPQPQRYAPQPQRYAPEPQYAQPQYTYGPGFGARRDYRRQ</sequence>
<dbReference type="SUPFAM" id="SSF57625">
    <property type="entry name" value="Invertebrate chitin-binding proteins"/>
    <property type="match status" value="1"/>
</dbReference>
<protein>
    <recommendedName>
        <fullName evidence="2">Chitin-binding type-2 domain-containing protein</fullName>
    </recommendedName>
</protein>
<comment type="caution">
    <text evidence="3">The sequence shown here is derived from an EMBL/GenBank/DDBJ whole genome shotgun (WGS) entry which is preliminary data.</text>
</comment>
<evidence type="ECO:0000313" key="4">
    <source>
        <dbReference type="Proteomes" id="UP000440578"/>
    </source>
</evidence>
<feature type="domain" description="Chitin-binding type-2" evidence="2">
    <location>
        <begin position="160"/>
        <end position="224"/>
    </location>
</feature>
<dbReference type="InterPro" id="IPR036508">
    <property type="entry name" value="Chitin-bd_dom_sf"/>
</dbReference>
<dbReference type="Pfam" id="PF01607">
    <property type="entry name" value="CBM_14"/>
    <property type="match status" value="1"/>
</dbReference>
<name>A0A6A4W053_AMPAM</name>
<gene>
    <name evidence="3" type="ORF">FJT64_027933</name>
</gene>
<dbReference type="AlphaFoldDB" id="A0A6A4W053"/>
<proteinExistence type="predicted"/>
<dbReference type="EMBL" id="VIIS01001378">
    <property type="protein sequence ID" value="KAF0299283.1"/>
    <property type="molecule type" value="Genomic_DNA"/>
</dbReference>
<dbReference type="GO" id="GO:0008061">
    <property type="term" value="F:chitin binding"/>
    <property type="evidence" value="ECO:0007669"/>
    <property type="project" value="InterPro"/>
</dbReference>
<reference evidence="3 4" key="1">
    <citation type="submission" date="2019-07" db="EMBL/GenBank/DDBJ databases">
        <title>Draft genome assembly of a fouling barnacle, Amphibalanus amphitrite (Darwin, 1854): The first reference genome for Thecostraca.</title>
        <authorList>
            <person name="Kim W."/>
        </authorList>
    </citation>
    <scope>NUCLEOTIDE SEQUENCE [LARGE SCALE GENOMIC DNA]</scope>
    <source>
        <strain evidence="3">SNU_AA5</strain>
        <tissue evidence="3">Soma without cirri and trophi</tissue>
    </source>
</reference>
<dbReference type="InterPro" id="IPR002557">
    <property type="entry name" value="Chitin-bd_dom"/>
</dbReference>
<dbReference type="OrthoDB" id="10059269at2759"/>
<dbReference type="PROSITE" id="PS50940">
    <property type="entry name" value="CHIT_BIND_II"/>
    <property type="match status" value="1"/>
</dbReference>
<dbReference type="InterPro" id="IPR052976">
    <property type="entry name" value="Scoloptoxin-like"/>
</dbReference>
<dbReference type="GO" id="GO:0005576">
    <property type="term" value="C:extracellular region"/>
    <property type="evidence" value="ECO:0007669"/>
    <property type="project" value="InterPro"/>
</dbReference>
<feature type="compositionally biased region" description="Low complexity" evidence="1">
    <location>
        <begin position="258"/>
        <end position="302"/>
    </location>
</feature>